<dbReference type="SUPFAM" id="SSF54001">
    <property type="entry name" value="Cysteine proteinases"/>
    <property type="match status" value="1"/>
</dbReference>
<evidence type="ECO:0000259" key="9">
    <source>
        <dbReference type="PROSITE" id="PS50157"/>
    </source>
</evidence>
<feature type="domain" description="USP" evidence="10">
    <location>
        <begin position="203"/>
        <end position="463"/>
    </location>
</feature>
<evidence type="ECO:0000256" key="1">
    <source>
        <dbReference type="ARBA" id="ARBA00004123"/>
    </source>
</evidence>
<evidence type="ECO:0000256" key="6">
    <source>
        <dbReference type="ARBA" id="ARBA00023125"/>
    </source>
</evidence>
<dbReference type="Gene3D" id="3.30.160.60">
    <property type="entry name" value="Classic Zinc Finger"/>
    <property type="match status" value="8"/>
</dbReference>
<keyword evidence="12" id="KW-1185">Reference proteome</keyword>
<dbReference type="PROSITE" id="PS50235">
    <property type="entry name" value="USP_3"/>
    <property type="match status" value="1"/>
</dbReference>
<accession>A0AAV2SSM9</accession>
<dbReference type="PROSITE" id="PS50157">
    <property type="entry name" value="ZINC_FINGER_C2H2_2"/>
    <property type="match status" value="8"/>
</dbReference>
<dbReference type="FunFam" id="3.30.160.60:FF:000446">
    <property type="entry name" value="Zinc finger protein"/>
    <property type="match status" value="1"/>
</dbReference>
<name>A0AAV2SSM9_MEGNR</name>
<dbReference type="FunFam" id="3.30.160.60:FF:001004">
    <property type="entry name" value="Zinc finger protein 426"/>
    <property type="match status" value="1"/>
</dbReference>
<evidence type="ECO:0000256" key="5">
    <source>
        <dbReference type="ARBA" id="ARBA00022833"/>
    </source>
</evidence>
<evidence type="ECO:0000256" key="7">
    <source>
        <dbReference type="ARBA" id="ARBA00023242"/>
    </source>
</evidence>
<organism evidence="11 12">
    <name type="scientific">Meganyctiphanes norvegica</name>
    <name type="common">Northern krill</name>
    <name type="synonym">Thysanopoda norvegica</name>
    <dbReference type="NCBI Taxonomy" id="48144"/>
    <lineage>
        <taxon>Eukaryota</taxon>
        <taxon>Metazoa</taxon>
        <taxon>Ecdysozoa</taxon>
        <taxon>Arthropoda</taxon>
        <taxon>Crustacea</taxon>
        <taxon>Multicrustacea</taxon>
        <taxon>Malacostraca</taxon>
        <taxon>Eumalacostraca</taxon>
        <taxon>Eucarida</taxon>
        <taxon>Euphausiacea</taxon>
        <taxon>Euphausiidae</taxon>
        <taxon>Meganyctiphanes</taxon>
    </lineage>
</organism>
<dbReference type="AlphaFoldDB" id="A0AAV2SSM9"/>
<dbReference type="EMBL" id="CAXKWB010115588">
    <property type="protein sequence ID" value="CAL4235787.1"/>
    <property type="molecule type" value="Genomic_DNA"/>
</dbReference>
<dbReference type="InterPro" id="IPR028889">
    <property type="entry name" value="USP"/>
</dbReference>
<keyword evidence="6" id="KW-0238">DNA-binding</keyword>
<feature type="domain" description="C2H2-type" evidence="9">
    <location>
        <begin position="4"/>
        <end position="31"/>
    </location>
</feature>
<feature type="domain" description="C2H2-type" evidence="9">
    <location>
        <begin position="32"/>
        <end position="59"/>
    </location>
</feature>
<dbReference type="GO" id="GO:0005634">
    <property type="term" value="C:nucleus"/>
    <property type="evidence" value="ECO:0007669"/>
    <property type="project" value="UniProtKB-SubCell"/>
</dbReference>
<evidence type="ECO:0000313" key="11">
    <source>
        <dbReference type="EMBL" id="CAL4235787.1"/>
    </source>
</evidence>
<evidence type="ECO:0000256" key="2">
    <source>
        <dbReference type="ARBA" id="ARBA00022723"/>
    </source>
</evidence>
<protein>
    <submittedName>
        <fullName evidence="11">Uncharacterized protein</fullName>
    </submittedName>
</protein>
<dbReference type="SMART" id="SM00355">
    <property type="entry name" value="ZnF_C2H2"/>
    <property type="match status" value="8"/>
</dbReference>
<dbReference type="Pfam" id="PF00443">
    <property type="entry name" value="UCH"/>
    <property type="match status" value="1"/>
</dbReference>
<dbReference type="InterPro" id="IPR038765">
    <property type="entry name" value="Papain-like_cys_pep_sf"/>
</dbReference>
<feature type="non-terminal residue" evidence="11">
    <location>
        <position position="1"/>
    </location>
</feature>
<feature type="domain" description="C2H2-type" evidence="9">
    <location>
        <begin position="116"/>
        <end position="143"/>
    </location>
</feature>
<comment type="subcellular location">
    <subcellularLocation>
        <location evidence="1">Nucleus</location>
    </subcellularLocation>
</comment>
<evidence type="ECO:0000256" key="4">
    <source>
        <dbReference type="ARBA" id="ARBA00022771"/>
    </source>
</evidence>
<dbReference type="GO" id="GO:0008270">
    <property type="term" value="F:zinc ion binding"/>
    <property type="evidence" value="ECO:0007669"/>
    <property type="project" value="UniProtKB-KW"/>
</dbReference>
<feature type="domain" description="C2H2-type" evidence="9">
    <location>
        <begin position="60"/>
        <end position="87"/>
    </location>
</feature>
<feature type="domain" description="C2H2-type" evidence="9">
    <location>
        <begin position="144"/>
        <end position="171"/>
    </location>
</feature>
<dbReference type="Proteomes" id="UP001497623">
    <property type="component" value="Unassembled WGS sequence"/>
</dbReference>
<dbReference type="SUPFAM" id="SSF57667">
    <property type="entry name" value="beta-beta-alpha zinc fingers"/>
    <property type="match status" value="5"/>
</dbReference>
<dbReference type="Gene3D" id="3.90.70.10">
    <property type="entry name" value="Cysteine proteinases"/>
    <property type="match status" value="1"/>
</dbReference>
<gene>
    <name evidence="11" type="ORF">MNOR_LOCUS40095</name>
</gene>
<evidence type="ECO:0000256" key="8">
    <source>
        <dbReference type="PROSITE-ProRule" id="PRU00042"/>
    </source>
</evidence>
<reference evidence="11 12" key="1">
    <citation type="submission" date="2024-05" db="EMBL/GenBank/DDBJ databases">
        <authorList>
            <person name="Wallberg A."/>
        </authorList>
    </citation>
    <scope>NUCLEOTIDE SEQUENCE [LARGE SCALE GENOMIC DNA]</scope>
</reference>
<keyword evidence="2" id="KW-0479">Metal-binding</keyword>
<evidence type="ECO:0000256" key="3">
    <source>
        <dbReference type="ARBA" id="ARBA00022737"/>
    </source>
</evidence>
<feature type="domain" description="C2H2-type" evidence="9">
    <location>
        <begin position="88"/>
        <end position="115"/>
    </location>
</feature>
<dbReference type="GO" id="GO:0016579">
    <property type="term" value="P:protein deubiquitination"/>
    <property type="evidence" value="ECO:0007669"/>
    <property type="project" value="InterPro"/>
</dbReference>
<evidence type="ECO:0000259" key="10">
    <source>
        <dbReference type="PROSITE" id="PS50235"/>
    </source>
</evidence>
<dbReference type="FunFam" id="3.30.160.60:FF:000690">
    <property type="entry name" value="Zinc finger protein 354C"/>
    <property type="match status" value="1"/>
</dbReference>
<dbReference type="GO" id="GO:0004843">
    <property type="term" value="F:cysteine-type deubiquitinase activity"/>
    <property type="evidence" value="ECO:0007669"/>
    <property type="project" value="InterPro"/>
</dbReference>
<dbReference type="FunFam" id="3.30.160.60:FF:000478">
    <property type="entry name" value="Zinc finger protein 133"/>
    <property type="match status" value="1"/>
</dbReference>
<dbReference type="Pfam" id="PF00096">
    <property type="entry name" value="zf-C2H2"/>
    <property type="match status" value="5"/>
</dbReference>
<evidence type="ECO:0000313" key="12">
    <source>
        <dbReference type="Proteomes" id="UP001497623"/>
    </source>
</evidence>
<dbReference type="InterPro" id="IPR036236">
    <property type="entry name" value="Znf_C2H2_sf"/>
</dbReference>
<keyword evidence="7" id="KW-0539">Nucleus</keyword>
<dbReference type="PROSITE" id="PS00028">
    <property type="entry name" value="ZINC_FINGER_C2H2_1"/>
    <property type="match status" value="8"/>
</dbReference>
<dbReference type="GO" id="GO:0003682">
    <property type="term" value="F:chromatin binding"/>
    <property type="evidence" value="ECO:0007669"/>
    <property type="project" value="UniProtKB-ARBA"/>
</dbReference>
<feature type="domain" description="C2H2-type" evidence="9">
    <location>
        <begin position="515"/>
        <end position="542"/>
    </location>
</feature>
<proteinExistence type="predicted"/>
<keyword evidence="3" id="KW-0677">Repeat</keyword>
<sequence length="641" mass="74128">EKRNQCHQCDKAFVHNYDLTRHMRIHTKENPYQCSHCNKCFSQKDTLVAHLRIHTGEKPYQCNQCDQAFTDKYGIHKHKKAHMGEKPHQCSECDQAFMNSIDFVSHLKTHREEKPIKCSHCEKAFTNSIDLIGHLNTHNGDKPIQCCHCDRTFMNHVELSSHLKSHSTDKQCQCRQCNKDLVQNGNIDIGEKPSQSRQCEKTFSQPPGEKLCYINATVNAFLHCASVMNLVKSDSECKLLTRLRCLITESEVLKSTESLREWLISKDYSEFADKQPSDPDELIRCLFALSEPLTDLFKIILTCTYTCQVCSEVTLRSTYNYNGLQESINDNCIQSIIQNNRDSSVEMKCNSCRQDTHHVKSETFNLLPEVLMIQTKRVNGRFINQTYSAEKKYSEIKPDNNIRLNSIKYYLKSVIVHYRKVSNESHYVVALKDGNGEWLKYNDELIKRTDLPITGYIYFYEKKSMSCDLNQQKIHLLDEACNSKCKFEHISDSPSLSKVNEKNLMHVKQTPGKLYNCSHCANTFSNNNDLIIHLKIHHGDKPYQCSDCDKAFSNNNELAKHLRIHSHNIQNTQLNNSSKYSNILCQDCKGKKMLKGNLCNKCFSAYNCAKQKATKIKKQSRIKCQVGNEKQVDKLKKRQEK</sequence>
<keyword evidence="5" id="KW-0862">Zinc</keyword>
<dbReference type="InterPro" id="IPR050331">
    <property type="entry name" value="Zinc_finger"/>
</dbReference>
<dbReference type="PANTHER" id="PTHR16515:SF49">
    <property type="entry name" value="GASTRULA ZINC FINGER PROTEIN XLCGF49.1-LIKE-RELATED"/>
    <property type="match status" value="1"/>
</dbReference>
<dbReference type="GO" id="GO:0010468">
    <property type="term" value="P:regulation of gene expression"/>
    <property type="evidence" value="ECO:0007669"/>
    <property type="project" value="TreeGrafter"/>
</dbReference>
<dbReference type="CDD" id="cd02257">
    <property type="entry name" value="Peptidase_C19"/>
    <property type="match status" value="1"/>
</dbReference>
<comment type="caution">
    <text evidence="11">The sequence shown here is derived from an EMBL/GenBank/DDBJ whole genome shotgun (WGS) entry which is preliminary data.</text>
</comment>
<dbReference type="InterPro" id="IPR013087">
    <property type="entry name" value="Znf_C2H2_type"/>
</dbReference>
<dbReference type="FunFam" id="3.30.160.60:FF:001009">
    <property type="entry name" value="Zinc finger protein 26"/>
    <property type="match status" value="1"/>
</dbReference>
<dbReference type="InterPro" id="IPR001394">
    <property type="entry name" value="Peptidase_C19_UCH"/>
</dbReference>
<dbReference type="PANTHER" id="PTHR16515">
    <property type="entry name" value="PR DOMAIN ZINC FINGER PROTEIN"/>
    <property type="match status" value="1"/>
</dbReference>
<feature type="domain" description="C2H2-type" evidence="9">
    <location>
        <begin position="543"/>
        <end position="570"/>
    </location>
</feature>
<keyword evidence="4 8" id="KW-0863">Zinc-finger</keyword>
<dbReference type="GO" id="GO:0003677">
    <property type="term" value="F:DNA binding"/>
    <property type="evidence" value="ECO:0007669"/>
    <property type="project" value="UniProtKB-KW"/>
</dbReference>